<evidence type="ECO:0000313" key="13">
    <source>
        <dbReference type="Proteomes" id="UP000694867"/>
    </source>
</evidence>
<dbReference type="SUPFAM" id="SSF46689">
    <property type="entry name" value="Homeodomain-like"/>
    <property type="match status" value="1"/>
</dbReference>
<keyword evidence="7 10" id="KW-0371">Homeobox</keyword>
<dbReference type="PANTHER" id="PTHR21408:SF1">
    <property type="entry name" value="HOMEODOMAIN-ONLY PROTEIN"/>
    <property type="match status" value="1"/>
</dbReference>
<organism evidence="13 14">
    <name type="scientific">Galendromus occidentalis</name>
    <name type="common">western predatory mite</name>
    <dbReference type="NCBI Taxonomy" id="34638"/>
    <lineage>
        <taxon>Eukaryota</taxon>
        <taxon>Metazoa</taxon>
        <taxon>Ecdysozoa</taxon>
        <taxon>Arthropoda</taxon>
        <taxon>Chelicerata</taxon>
        <taxon>Arachnida</taxon>
        <taxon>Acari</taxon>
        <taxon>Parasitiformes</taxon>
        <taxon>Mesostigmata</taxon>
        <taxon>Gamasina</taxon>
        <taxon>Phytoseioidea</taxon>
        <taxon>Phytoseiidae</taxon>
        <taxon>Typhlodrominae</taxon>
        <taxon>Galendromus</taxon>
    </lineage>
</organism>
<keyword evidence="3" id="KW-0217">Developmental protein</keyword>
<keyword evidence="13" id="KW-1185">Reference proteome</keyword>
<protein>
    <recommendedName>
        <fullName evidence="2">Homeodomain-only protein</fullName>
    </recommendedName>
</protein>
<comment type="subcellular location">
    <subcellularLocation>
        <location evidence="1 10 11">Nucleus</location>
    </subcellularLocation>
</comment>
<name>A0AAJ6QSB7_9ACAR</name>
<dbReference type="InterPro" id="IPR009057">
    <property type="entry name" value="Homeodomain-like_sf"/>
</dbReference>
<evidence type="ECO:0000256" key="5">
    <source>
        <dbReference type="ARBA" id="ARBA00023015"/>
    </source>
</evidence>
<feature type="domain" description="Homeobox" evidence="12">
    <location>
        <begin position="34"/>
        <end position="77"/>
    </location>
</feature>
<gene>
    <name evidence="14" type="primary">LOC100908594</name>
</gene>
<evidence type="ECO:0000256" key="6">
    <source>
        <dbReference type="ARBA" id="ARBA00023125"/>
    </source>
</evidence>
<keyword evidence="4" id="KW-0678">Repressor</keyword>
<proteinExistence type="predicted"/>
<dbReference type="PROSITE" id="PS50071">
    <property type="entry name" value="HOMEOBOX_2"/>
    <property type="match status" value="1"/>
</dbReference>
<dbReference type="CDD" id="cd00086">
    <property type="entry name" value="homeodomain"/>
    <property type="match status" value="1"/>
</dbReference>
<evidence type="ECO:0000256" key="10">
    <source>
        <dbReference type="PROSITE-ProRule" id="PRU00108"/>
    </source>
</evidence>
<keyword evidence="9 10" id="KW-0539">Nucleus</keyword>
<evidence type="ECO:0000256" key="9">
    <source>
        <dbReference type="ARBA" id="ARBA00023242"/>
    </source>
</evidence>
<evidence type="ECO:0000256" key="3">
    <source>
        <dbReference type="ARBA" id="ARBA00022473"/>
    </source>
</evidence>
<dbReference type="InterPro" id="IPR039162">
    <property type="entry name" value="HOPX"/>
</dbReference>
<evidence type="ECO:0000313" key="14">
    <source>
        <dbReference type="RefSeq" id="XP_003742276.1"/>
    </source>
</evidence>
<dbReference type="RefSeq" id="XP_003742276.1">
    <property type="nucleotide sequence ID" value="XM_003742228.1"/>
</dbReference>
<evidence type="ECO:0000256" key="1">
    <source>
        <dbReference type="ARBA" id="ARBA00004123"/>
    </source>
</evidence>
<evidence type="ECO:0000256" key="8">
    <source>
        <dbReference type="ARBA" id="ARBA00023163"/>
    </source>
</evidence>
<keyword evidence="8" id="KW-0804">Transcription</keyword>
<dbReference type="GO" id="GO:0000981">
    <property type="term" value="F:DNA-binding transcription factor activity, RNA polymerase II-specific"/>
    <property type="evidence" value="ECO:0007669"/>
    <property type="project" value="InterPro"/>
</dbReference>
<sequence>MTLRTAETTAVYAYLRPEIKERLPFVRPQHEVGLEEYFRRDKNPQIADLVVLAAELGLPVQAVRIWFDHRLAKWRRGEGLNANWRLLTE</sequence>
<dbReference type="InterPro" id="IPR001356">
    <property type="entry name" value="HD"/>
</dbReference>
<accession>A0AAJ6QSB7</accession>
<dbReference type="GO" id="GO:0005634">
    <property type="term" value="C:nucleus"/>
    <property type="evidence" value="ECO:0007669"/>
    <property type="project" value="UniProtKB-SubCell"/>
</dbReference>
<dbReference type="Proteomes" id="UP000694867">
    <property type="component" value="Unplaced"/>
</dbReference>
<dbReference type="Gene3D" id="1.10.10.60">
    <property type="entry name" value="Homeodomain-like"/>
    <property type="match status" value="1"/>
</dbReference>
<keyword evidence="6 10" id="KW-0238">DNA-binding</keyword>
<evidence type="ECO:0000256" key="11">
    <source>
        <dbReference type="RuleBase" id="RU000682"/>
    </source>
</evidence>
<dbReference type="AlphaFoldDB" id="A0AAJ6QSB7"/>
<dbReference type="KEGG" id="goe:100908594"/>
<evidence type="ECO:0000259" key="12">
    <source>
        <dbReference type="PROSITE" id="PS50071"/>
    </source>
</evidence>
<reference evidence="14" key="1">
    <citation type="submission" date="2025-08" db="UniProtKB">
        <authorList>
            <consortium name="RefSeq"/>
        </authorList>
    </citation>
    <scope>IDENTIFICATION</scope>
</reference>
<evidence type="ECO:0000256" key="2">
    <source>
        <dbReference type="ARBA" id="ARBA00021327"/>
    </source>
</evidence>
<dbReference type="GO" id="GO:0030154">
    <property type="term" value="P:cell differentiation"/>
    <property type="evidence" value="ECO:0007669"/>
    <property type="project" value="InterPro"/>
</dbReference>
<dbReference type="GeneID" id="100908594"/>
<feature type="DNA-binding region" description="Homeobox" evidence="10">
    <location>
        <begin position="36"/>
        <end position="78"/>
    </location>
</feature>
<dbReference type="PANTHER" id="PTHR21408">
    <property type="entry name" value="HOMEODOMAIN-ONLY PROTEIN"/>
    <property type="match status" value="1"/>
</dbReference>
<evidence type="ECO:0000256" key="7">
    <source>
        <dbReference type="ARBA" id="ARBA00023155"/>
    </source>
</evidence>
<evidence type="ECO:0000256" key="4">
    <source>
        <dbReference type="ARBA" id="ARBA00022491"/>
    </source>
</evidence>
<dbReference type="GO" id="GO:0003677">
    <property type="term" value="F:DNA binding"/>
    <property type="evidence" value="ECO:0007669"/>
    <property type="project" value="UniProtKB-UniRule"/>
</dbReference>
<dbReference type="InterPro" id="IPR017970">
    <property type="entry name" value="Homeobox_CS"/>
</dbReference>
<dbReference type="SMART" id="SM00389">
    <property type="entry name" value="HOX"/>
    <property type="match status" value="1"/>
</dbReference>
<dbReference type="PROSITE" id="PS00027">
    <property type="entry name" value="HOMEOBOX_1"/>
    <property type="match status" value="1"/>
</dbReference>
<keyword evidence="5" id="KW-0805">Transcription regulation</keyword>
<dbReference type="Pfam" id="PF00046">
    <property type="entry name" value="Homeodomain"/>
    <property type="match status" value="1"/>
</dbReference>